<feature type="chain" id="PRO_5020031663" evidence="1">
    <location>
        <begin position="18"/>
        <end position="193"/>
    </location>
</feature>
<evidence type="ECO:0000313" key="2">
    <source>
        <dbReference type="EMBL" id="GBP72431.1"/>
    </source>
</evidence>
<keyword evidence="1" id="KW-0732">Signal</keyword>
<organism evidence="2 3">
    <name type="scientific">Eumeta variegata</name>
    <name type="common">Bagworm moth</name>
    <name type="synonym">Eumeta japonica</name>
    <dbReference type="NCBI Taxonomy" id="151549"/>
    <lineage>
        <taxon>Eukaryota</taxon>
        <taxon>Metazoa</taxon>
        <taxon>Ecdysozoa</taxon>
        <taxon>Arthropoda</taxon>
        <taxon>Hexapoda</taxon>
        <taxon>Insecta</taxon>
        <taxon>Pterygota</taxon>
        <taxon>Neoptera</taxon>
        <taxon>Endopterygota</taxon>
        <taxon>Lepidoptera</taxon>
        <taxon>Glossata</taxon>
        <taxon>Ditrysia</taxon>
        <taxon>Tineoidea</taxon>
        <taxon>Psychidae</taxon>
        <taxon>Oiketicinae</taxon>
        <taxon>Eumeta</taxon>
    </lineage>
</organism>
<evidence type="ECO:0000313" key="3">
    <source>
        <dbReference type="Proteomes" id="UP000299102"/>
    </source>
</evidence>
<name>A0A4C1Y853_EUMVA</name>
<comment type="caution">
    <text evidence="2">The sequence shown here is derived from an EMBL/GenBank/DDBJ whole genome shotgun (WGS) entry which is preliminary data.</text>
</comment>
<keyword evidence="3" id="KW-1185">Reference proteome</keyword>
<dbReference type="Proteomes" id="UP000299102">
    <property type="component" value="Unassembled WGS sequence"/>
</dbReference>
<proteinExistence type="predicted"/>
<sequence>MSTPLLLLLACAAVVESNHTFVGTNVGKVLIYHREVYYPAEPSSSRFVNVDFMVPTVNYRKKLIKGIMAYDLTGPDSDATAKVNLGGLGYYYLNLQLRNKVGRAMHYKRSIHTHSYATKFISLFLESPQSDEKNTKARIVVCGTSNVEYVTYCAWARIAVTSAKSAQTRHERERHPGPYYVKVEIDCDSGIDL</sequence>
<dbReference type="InterPro" id="IPR031734">
    <property type="entry name" value="MBF2"/>
</dbReference>
<dbReference type="EMBL" id="BGZK01001145">
    <property type="protein sequence ID" value="GBP72431.1"/>
    <property type="molecule type" value="Genomic_DNA"/>
</dbReference>
<feature type="signal peptide" evidence="1">
    <location>
        <begin position="1"/>
        <end position="17"/>
    </location>
</feature>
<dbReference type="AlphaFoldDB" id="A0A4C1Y853"/>
<dbReference type="OrthoDB" id="7374636at2759"/>
<reference evidence="2 3" key="1">
    <citation type="journal article" date="2019" name="Commun. Biol.">
        <title>The bagworm genome reveals a unique fibroin gene that provides high tensile strength.</title>
        <authorList>
            <person name="Kono N."/>
            <person name="Nakamura H."/>
            <person name="Ohtoshi R."/>
            <person name="Tomita M."/>
            <person name="Numata K."/>
            <person name="Arakawa K."/>
        </authorList>
    </citation>
    <scope>NUCLEOTIDE SEQUENCE [LARGE SCALE GENOMIC DNA]</scope>
</reference>
<evidence type="ECO:0000256" key="1">
    <source>
        <dbReference type="SAM" id="SignalP"/>
    </source>
</evidence>
<gene>
    <name evidence="2" type="ORF">EVAR_7090_1</name>
</gene>
<protein>
    <submittedName>
        <fullName evidence="2">Uncharacterized protein</fullName>
    </submittedName>
</protein>
<dbReference type="Pfam" id="PF15868">
    <property type="entry name" value="MBF2"/>
    <property type="match status" value="1"/>
</dbReference>
<accession>A0A4C1Y853</accession>